<gene>
    <name evidence="2" type="ORF">EST38_g11534</name>
</gene>
<dbReference type="OrthoDB" id="66095at2759"/>
<feature type="compositionally biased region" description="Low complexity" evidence="1">
    <location>
        <begin position="98"/>
        <end position="111"/>
    </location>
</feature>
<dbReference type="Proteomes" id="UP000290288">
    <property type="component" value="Unassembled WGS sequence"/>
</dbReference>
<feature type="compositionally biased region" description="Polar residues" evidence="1">
    <location>
        <begin position="1"/>
        <end position="21"/>
    </location>
</feature>
<keyword evidence="3" id="KW-1185">Reference proteome</keyword>
<feature type="region of interest" description="Disordered" evidence="1">
    <location>
        <begin position="1"/>
        <end position="111"/>
    </location>
</feature>
<evidence type="ECO:0000313" key="2">
    <source>
        <dbReference type="EMBL" id="RXW14317.1"/>
    </source>
</evidence>
<evidence type="ECO:0000313" key="3">
    <source>
        <dbReference type="Proteomes" id="UP000290288"/>
    </source>
</evidence>
<comment type="caution">
    <text evidence="2">The sequence shown here is derived from an EMBL/GenBank/DDBJ whole genome shotgun (WGS) entry which is preliminary data.</text>
</comment>
<accession>A0A4Q2D4M1</accession>
<proteinExistence type="predicted"/>
<feature type="compositionally biased region" description="Acidic residues" evidence="1">
    <location>
        <begin position="39"/>
        <end position="97"/>
    </location>
</feature>
<organism evidence="2 3">
    <name type="scientific">Candolleomyces aberdarensis</name>
    <dbReference type="NCBI Taxonomy" id="2316362"/>
    <lineage>
        <taxon>Eukaryota</taxon>
        <taxon>Fungi</taxon>
        <taxon>Dikarya</taxon>
        <taxon>Basidiomycota</taxon>
        <taxon>Agaricomycotina</taxon>
        <taxon>Agaricomycetes</taxon>
        <taxon>Agaricomycetidae</taxon>
        <taxon>Agaricales</taxon>
        <taxon>Agaricineae</taxon>
        <taxon>Psathyrellaceae</taxon>
        <taxon>Candolleomyces</taxon>
    </lineage>
</organism>
<dbReference type="AlphaFoldDB" id="A0A4Q2D4M1"/>
<protein>
    <submittedName>
        <fullName evidence="2">Uncharacterized protein</fullName>
    </submittedName>
</protein>
<reference evidence="2 3" key="1">
    <citation type="submission" date="2019-01" db="EMBL/GenBank/DDBJ databases">
        <title>Draft genome sequence of Psathyrella aberdarensis IHI B618.</title>
        <authorList>
            <person name="Buettner E."/>
            <person name="Kellner H."/>
        </authorList>
    </citation>
    <scope>NUCLEOTIDE SEQUENCE [LARGE SCALE GENOMIC DNA]</scope>
    <source>
        <strain evidence="2 3">IHI B618</strain>
    </source>
</reference>
<dbReference type="STRING" id="2316362.A0A4Q2D4M1"/>
<evidence type="ECO:0000256" key="1">
    <source>
        <dbReference type="SAM" id="MobiDB-lite"/>
    </source>
</evidence>
<sequence length="314" mass="34585">MSAGQFEQPTPASTSALTSAHSGLIELPSSAQEGIFSNEEIDEDEEEVEGWSDGNDESEGEGEDESEEESEDEREFADEGYQEDDGIDESSEDEGDLELPPTSPETTPGSSLSLWNARVFAVELVKLILDEAEYWPVLACTSNIGPRQVTEPYDGNPIQNATGPEPYSGAKTWFQAAIIRGLGGGEIDRPDKVARAIQGSSTQNTSANASENTALDGAFQVPNPWRSGSKVWHLQRNLRAWWEEALHEITWTDQDDPEKKDDVKQVLDETGTGLGYGFVRQLAPGDRIAIYVRARDGCWVNYVRAVEIRVHYSI</sequence>
<dbReference type="EMBL" id="SDEE01000721">
    <property type="protein sequence ID" value="RXW14317.1"/>
    <property type="molecule type" value="Genomic_DNA"/>
</dbReference>
<name>A0A4Q2D4M1_9AGAR</name>